<dbReference type="Proteomes" id="UP000244090">
    <property type="component" value="Unassembled WGS sequence"/>
</dbReference>
<dbReference type="InterPro" id="IPR033985">
    <property type="entry name" value="SusD-like_N"/>
</dbReference>
<dbReference type="CDD" id="cd08977">
    <property type="entry name" value="SusD"/>
    <property type="match status" value="1"/>
</dbReference>
<keyword evidence="4" id="KW-0472">Membrane</keyword>
<gene>
    <name evidence="8" type="ORF">C8N46_103430</name>
</gene>
<evidence type="ECO:0000313" key="9">
    <source>
        <dbReference type="Proteomes" id="UP000244090"/>
    </source>
</evidence>
<protein>
    <submittedName>
        <fullName evidence="8">Putative outer membrane starch-binding protein</fullName>
    </submittedName>
</protein>
<evidence type="ECO:0000256" key="3">
    <source>
        <dbReference type="ARBA" id="ARBA00022729"/>
    </source>
</evidence>
<evidence type="ECO:0000259" key="7">
    <source>
        <dbReference type="Pfam" id="PF14322"/>
    </source>
</evidence>
<dbReference type="EMBL" id="QBKT01000003">
    <property type="protein sequence ID" value="PTX62330.1"/>
    <property type="molecule type" value="Genomic_DNA"/>
</dbReference>
<accession>A0A2T6C1Y2</accession>
<evidence type="ECO:0000313" key="8">
    <source>
        <dbReference type="EMBL" id="PTX62330.1"/>
    </source>
</evidence>
<dbReference type="SUPFAM" id="SSF48452">
    <property type="entry name" value="TPR-like"/>
    <property type="match status" value="1"/>
</dbReference>
<comment type="subcellular location">
    <subcellularLocation>
        <location evidence="1">Cell outer membrane</location>
    </subcellularLocation>
</comment>
<organism evidence="8 9">
    <name type="scientific">Kordia periserrulae</name>
    <dbReference type="NCBI Taxonomy" id="701523"/>
    <lineage>
        <taxon>Bacteria</taxon>
        <taxon>Pseudomonadati</taxon>
        <taxon>Bacteroidota</taxon>
        <taxon>Flavobacteriia</taxon>
        <taxon>Flavobacteriales</taxon>
        <taxon>Flavobacteriaceae</taxon>
        <taxon>Kordia</taxon>
    </lineage>
</organism>
<dbReference type="AlphaFoldDB" id="A0A2T6C1Y2"/>
<dbReference type="Pfam" id="PF07980">
    <property type="entry name" value="SusD_RagB"/>
    <property type="match status" value="1"/>
</dbReference>
<evidence type="ECO:0000256" key="5">
    <source>
        <dbReference type="ARBA" id="ARBA00023237"/>
    </source>
</evidence>
<evidence type="ECO:0000256" key="2">
    <source>
        <dbReference type="ARBA" id="ARBA00006275"/>
    </source>
</evidence>
<sequence length="508" mass="57544">MKKYQIIISFILATFCVSCQDFLEEEPETFFSEEQVFATEDGVEAAVNGLYQSFADPGYHGSSIHGLIAPLSGKFFSNQGASQDATSLNCLPNNTWLTRLWPQMYSTINVANTIIDNLENTTLELANKEIALGQAYFIRAATYFDLVRYFGGVPIRTTPATEDNIFLPRNSKQEVYDLIIADFEKAKLMLPGVGEYLEGRPVKTAANAYLAKVYLTLASENNDMALWQQAYNEAIQVYGQYSLTPTYAELFEPNNENTTESIFELQYGANGAVRNSDVVRSYTPKDLFSYTTFGRIRPNKETYEQHLAQYPGDPRIDAMYLVDSYTKVNGSIKNIYPNQVNGNDGYTVLTKYFDPNFNGTTTSRNFIKIRYADVLLMLAEITNELNGPTPEALGYVNEVLARARNTASGTATEPADFSATLTQDEFRTRIMRERQYELLGENHEWFDTRRRGYEYFLQEVIENHNNFSNLGNTDFIYPVSVKNMLLPIPSTEISNNQEINQADQNPGY</sequence>
<dbReference type="InterPro" id="IPR012944">
    <property type="entry name" value="SusD_RagB_dom"/>
</dbReference>
<evidence type="ECO:0000256" key="1">
    <source>
        <dbReference type="ARBA" id="ARBA00004442"/>
    </source>
</evidence>
<feature type="domain" description="RagB/SusD" evidence="6">
    <location>
        <begin position="221"/>
        <end position="508"/>
    </location>
</feature>
<reference evidence="8 9" key="1">
    <citation type="submission" date="2018-04" db="EMBL/GenBank/DDBJ databases">
        <title>Genomic Encyclopedia of Archaeal and Bacterial Type Strains, Phase II (KMG-II): from individual species to whole genera.</title>
        <authorList>
            <person name="Goeker M."/>
        </authorList>
    </citation>
    <scope>NUCLEOTIDE SEQUENCE [LARGE SCALE GENOMIC DNA]</scope>
    <source>
        <strain evidence="8 9">DSM 25731</strain>
    </source>
</reference>
<dbReference type="Gene3D" id="1.25.40.390">
    <property type="match status" value="1"/>
</dbReference>
<dbReference type="RefSeq" id="WP_108114530.1">
    <property type="nucleotide sequence ID" value="NZ_QBKT01000003.1"/>
</dbReference>
<evidence type="ECO:0000256" key="4">
    <source>
        <dbReference type="ARBA" id="ARBA00023136"/>
    </source>
</evidence>
<dbReference type="Pfam" id="PF14322">
    <property type="entry name" value="SusD-like_3"/>
    <property type="match status" value="1"/>
</dbReference>
<comment type="caution">
    <text evidence="8">The sequence shown here is derived from an EMBL/GenBank/DDBJ whole genome shotgun (WGS) entry which is preliminary data.</text>
</comment>
<feature type="domain" description="SusD-like N-terminal" evidence="7">
    <location>
        <begin position="21"/>
        <end position="215"/>
    </location>
</feature>
<comment type="similarity">
    <text evidence="2">Belongs to the SusD family.</text>
</comment>
<evidence type="ECO:0000259" key="6">
    <source>
        <dbReference type="Pfam" id="PF07980"/>
    </source>
</evidence>
<proteinExistence type="inferred from homology"/>
<keyword evidence="3" id="KW-0732">Signal</keyword>
<name>A0A2T6C1Y2_9FLAO</name>
<dbReference type="GO" id="GO:0009279">
    <property type="term" value="C:cell outer membrane"/>
    <property type="evidence" value="ECO:0007669"/>
    <property type="project" value="UniProtKB-SubCell"/>
</dbReference>
<dbReference type="OrthoDB" id="5694214at2"/>
<keyword evidence="5" id="KW-0998">Cell outer membrane</keyword>
<dbReference type="InterPro" id="IPR011990">
    <property type="entry name" value="TPR-like_helical_dom_sf"/>
</dbReference>
<keyword evidence="9" id="KW-1185">Reference proteome</keyword>